<keyword evidence="2" id="KW-1185">Reference proteome</keyword>
<organism evidence="1 2">
    <name type="scientific">Stylosanthes scabra</name>
    <dbReference type="NCBI Taxonomy" id="79078"/>
    <lineage>
        <taxon>Eukaryota</taxon>
        <taxon>Viridiplantae</taxon>
        <taxon>Streptophyta</taxon>
        <taxon>Embryophyta</taxon>
        <taxon>Tracheophyta</taxon>
        <taxon>Spermatophyta</taxon>
        <taxon>Magnoliopsida</taxon>
        <taxon>eudicotyledons</taxon>
        <taxon>Gunneridae</taxon>
        <taxon>Pentapetalae</taxon>
        <taxon>rosids</taxon>
        <taxon>fabids</taxon>
        <taxon>Fabales</taxon>
        <taxon>Fabaceae</taxon>
        <taxon>Papilionoideae</taxon>
        <taxon>50 kb inversion clade</taxon>
        <taxon>dalbergioids sensu lato</taxon>
        <taxon>Dalbergieae</taxon>
        <taxon>Pterocarpus clade</taxon>
        <taxon>Stylosanthes</taxon>
    </lineage>
</organism>
<gene>
    <name evidence="1" type="ORF">PIB30_062261</name>
</gene>
<name>A0ABU6YJQ9_9FABA</name>
<feature type="non-terminal residue" evidence="1">
    <location>
        <position position="107"/>
    </location>
</feature>
<reference evidence="1 2" key="1">
    <citation type="journal article" date="2023" name="Plants (Basel)">
        <title>Bridging the Gap: Combining Genomics and Transcriptomics Approaches to Understand Stylosanthes scabra, an Orphan Legume from the Brazilian Caatinga.</title>
        <authorList>
            <person name="Ferreira-Neto J.R.C."/>
            <person name="da Silva M.D."/>
            <person name="Binneck E."/>
            <person name="de Melo N.F."/>
            <person name="da Silva R.H."/>
            <person name="de Melo A.L.T.M."/>
            <person name="Pandolfi V."/>
            <person name="Bustamante F.O."/>
            <person name="Brasileiro-Vidal A.C."/>
            <person name="Benko-Iseppon A.M."/>
        </authorList>
    </citation>
    <scope>NUCLEOTIDE SEQUENCE [LARGE SCALE GENOMIC DNA]</scope>
    <source>
        <tissue evidence="1">Leaves</tissue>
    </source>
</reference>
<evidence type="ECO:0000313" key="2">
    <source>
        <dbReference type="Proteomes" id="UP001341840"/>
    </source>
</evidence>
<proteinExistence type="predicted"/>
<dbReference type="Proteomes" id="UP001341840">
    <property type="component" value="Unassembled WGS sequence"/>
</dbReference>
<sequence length="107" mass="11895">MTIRTSFTLETLKLNLHKKLGLSDNVVVGRMAYCIPHAVDVGKWQLVDVDDDIAFIFDMHAVSGGFRTMYLYMEPKMGENSAPRVQETHLRPAPATFEAPSPSTPAT</sequence>
<evidence type="ECO:0000313" key="1">
    <source>
        <dbReference type="EMBL" id="MED6210234.1"/>
    </source>
</evidence>
<dbReference type="EMBL" id="JASCZI010242231">
    <property type="protein sequence ID" value="MED6210234.1"/>
    <property type="molecule type" value="Genomic_DNA"/>
</dbReference>
<accession>A0ABU6YJQ9</accession>
<comment type="caution">
    <text evidence="1">The sequence shown here is derived from an EMBL/GenBank/DDBJ whole genome shotgun (WGS) entry which is preliminary data.</text>
</comment>
<protein>
    <submittedName>
        <fullName evidence="1">Uncharacterized protein</fullName>
    </submittedName>
</protein>